<keyword evidence="1" id="KW-0378">Hydrolase</keyword>
<feature type="transmembrane region" description="Helical" evidence="2">
    <location>
        <begin position="379"/>
        <end position="398"/>
    </location>
</feature>
<name>A0A846RNK0_9MICC</name>
<keyword evidence="2" id="KW-1133">Transmembrane helix</keyword>
<dbReference type="SUPFAM" id="SSF53474">
    <property type="entry name" value="alpha/beta-Hydrolases"/>
    <property type="match status" value="1"/>
</dbReference>
<dbReference type="Pfam" id="PF12697">
    <property type="entry name" value="Abhydrolase_6"/>
    <property type="match status" value="1"/>
</dbReference>
<dbReference type="GO" id="GO:0016787">
    <property type="term" value="F:hydrolase activity"/>
    <property type="evidence" value="ECO:0007669"/>
    <property type="project" value="UniProtKB-KW"/>
</dbReference>
<evidence type="ECO:0000313" key="4">
    <source>
        <dbReference type="EMBL" id="NJC22659.1"/>
    </source>
</evidence>
<protein>
    <submittedName>
        <fullName evidence="4">Pimeloyl-ACP methyl ester carboxylesterase</fullName>
    </submittedName>
</protein>
<dbReference type="InterPro" id="IPR029058">
    <property type="entry name" value="AB_hydrolase_fold"/>
</dbReference>
<proteinExistence type="predicted"/>
<dbReference type="InterPro" id="IPR050266">
    <property type="entry name" value="AB_hydrolase_sf"/>
</dbReference>
<evidence type="ECO:0000256" key="2">
    <source>
        <dbReference type="SAM" id="Phobius"/>
    </source>
</evidence>
<dbReference type="RefSeq" id="WP_167993388.1">
    <property type="nucleotide sequence ID" value="NZ_JAATJL010000001.1"/>
</dbReference>
<evidence type="ECO:0000313" key="5">
    <source>
        <dbReference type="Proteomes" id="UP000547458"/>
    </source>
</evidence>
<evidence type="ECO:0000259" key="3">
    <source>
        <dbReference type="Pfam" id="PF12697"/>
    </source>
</evidence>
<accession>A0A846RNK0</accession>
<dbReference type="PANTHER" id="PTHR43798">
    <property type="entry name" value="MONOACYLGLYCEROL LIPASE"/>
    <property type="match status" value="1"/>
</dbReference>
<feature type="domain" description="AB hydrolase-1" evidence="3">
    <location>
        <begin position="72"/>
        <end position="330"/>
    </location>
</feature>
<gene>
    <name evidence="4" type="ORF">BJ994_001735</name>
</gene>
<dbReference type="PANTHER" id="PTHR43798:SF31">
    <property type="entry name" value="AB HYDROLASE SUPERFAMILY PROTEIN YCLE"/>
    <property type="match status" value="1"/>
</dbReference>
<organism evidence="4 5">
    <name type="scientific">Arthrobacter pigmenti</name>
    <dbReference type="NCBI Taxonomy" id="271432"/>
    <lineage>
        <taxon>Bacteria</taxon>
        <taxon>Bacillati</taxon>
        <taxon>Actinomycetota</taxon>
        <taxon>Actinomycetes</taxon>
        <taxon>Micrococcales</taxon>
        <taxon>Micrococcaceae</taxon>
        <taxon>Arthrobacter</taxon>
    </lineage>
</organism>
<keyword evidence="5" id="KW-1185">Reference proteome</keyword>
<dbReference type="Proteomes" id="UP000547458">
    <property type="component" value="Unassembled WGS sequence"/>
</dbReference>
<keyword evidence="2" id="KW-0812">Transmembrane</keyword>
<evidence type="ECO:0000256" key="1">
    <source>
        <dbReference type="ARBA" id="ARBA00022801"/>
    </source>
</evidence>
<dbReference type="GO" id="GO:0016020">
    <property type="term" value="C:membrane"/>
    <property type="evidence" value="ECO:0007669"/>
    <property type="project" value="TreeGrafter"/>
</dbReference>
<dbReference type="EMBL" id="JAATJL010000001">
    <property type="protein sequence ID" value="NJC22659.1"/>
    <property type="molecule type" value="Genomic_DNA"/>
</dbReference>
<dbReference type="Gene3D" id="3.40.50.1820">
    <property type="entry name" value="alpha/beta hydrolase"/>
    <property type="match status" value="1"/>
</dbReference>
<sequence>MFPLLLLGVGPVVAAGAGGDGSAATVQHAVSFTVQNVNNSKIACEADGQTYTVRGHITGPQEALENPSSVTLFLHGLSYGEFFTNYNAQPDYNFAQKQAAAGNVTVTIDRLGYDSSDKPAGMGICFGSRADIAHQIVDQLRGGQYGMGDGTRSIPAFDQVVIAGHSVGGIIAQATAYSFGNVDGLMVLSYSDTTVSPAAMQAMQTATAECQAGGGPSEGGAPGYVYFGAATPEQFIMAHFFTDNADPAVIETTASMRNLDPCGDIMSYMGAVDANKANVASITVPTLVLIGGDDAIYPIQAEDQAALLTGVQDLTSVTIPATGHAVTLHNTKDEFSNEVSTWLNDRNFGSSQMGQMPVGGADTGVSGAAGTEGTDRSSAVLFGVAGLALLTAAAVHILRRRTTN</sequence>
<comment type="caution">
    <text evidence="4">The sequence shown here is derived from an EMBL/GenBank/DDBJ whole genome shotgun (WGS) entry which is preliminary data.</text>
</comment>
<reference evidence="4 5" key="1">
    <citation type="submission" date="2020-03" db="EMBL/GenBank/DDBJ databases">
        <title>Sequencing the genomes of 1000 actinobacteria strains.</title>
        <authorList>
            <person name="Klenk H.-P."/>
        </authorList>
    </citation>
    <scope>NUCLEOTIDE SEQUENCE [LARGE SCALE GENOMIC DNA]</scope>
    <source>
        <strain evidence="4 5">DSM 16403</strain>
    </source>
</reference>
<keyword evidence="2" id="KW-0472">Membrane</keyword>
<dbReference type="AlphaFoldDB" id="A0A846RNK0"/>
<dbReference type="InterPro" id="IPR000073">
    <property type="entry name" value="AB_hydrolase_1"/>
</dbReference>